<sequence length="150" mass="17222">MREQRRGRKIAMTQDEVDAFLAEERTCRVATTSPSGPHLTPLWFVWDGQALWLNSVVKSQRWTDLERDPRVAVVIDTGHGFGELRGVEIRGRAESVGEAPRTSTPDPGLANTELLYARKYTGRDEMHYDGRHAWLRVVPEKISSWDFRKM</sequence>
<comment type="caution">
    <text evidence="3">The sequence shown here is derived from an EMBL/GenBank/DDBJ whole genome shotgun (WGS) entry which is preliminary data.</text>
</comment>
<dbReference type="SUPFAM" id="SSF50475">
    <property type="entry name" value="FMN-binding split barrel"/>
    <property type="match status" value="1"/>
</dbReference>
<evidence type="ECO:0000313" key="3">
    <source>
        <dbReference type="EMBL" id="OHV34297.1"/>
    </source>
</evidence>
<name>A0A1S1QKT4_9ACTN</name>
<feature type="domain" description="Pyridoxamine 5'-phosphate oxidase N-terminal" evidence="2">
    <location>
        <begin position="14"/>
        <end position="145"/>
    </location>
</feature>
<dbReference type="PANTHER" id="PTHR35176:SF6">
    <property type="entry name" value="HEME OXYGENASE HI_0854-RELATED"/>
    <property type="match status" value="1"/>
</dbReference>
<dbReference type="GO" id="GO:0070967">
    <property type="term" value="F:coenzyme F420 binding"/>
    <property type="evidence" value="ECO:0007669"/>
    <property type="project" value="TreeGrafter"/>
</dbReference>
<keyword evidence="1" id="KW-0560">Oxidoreductase</keyword>
<organism evidence="3 4">
    <name type="scientific">Parafrankia colletiae</name>
    <dbReference type="NCBI Taxonomy" id="573497"/>
    <lineage>
        <taxon>Bacteria</taxon>
        <taxon>Bacillati</taxon>
        <taxon>Actinomycetota</taxon>
        <taxon>Actinomycetes</taxon>
        <taxon>Frankiales</taxon>
        <taxon>Frankiaceae</taxon>
        <taxon>Parafrankia</taxon>
    </lineage>
</organism>
<evidence type="ECO:0000256" key="1">
    <source>
        <dbReference type="ARBA" id="ARBA00023002"/>
    </source>
</evidence>
<reference evidence="4" key="1">
    <citation type="submission" date="2016-07" db="EMBL/GenBank/DDBJ databases">
        <title>Sequence Frankia sp. strain CcI1.17.</title>
        <authorList>
            <person name="Ghodhbane-Gtari F."/>
            <person name="Swanson E."/>
            <person name="Gueddou A."/>
            <person name="Morris K."/>
            <person name="Hezbri K."/>
            <person name="Ktari A."/>
            <person name="Nouioui I."/>
            <person name="Abebe-Akele F."/>
            <person name="Simpson S."/>
            <person name="Thomas K."/>
            <person name="Gtari M."/>
            <person name="Tisa L.S."/>
            <person name="Hurst S."/>
        </authorList>
    </citation>
    <scope>NUCLEOTIDE SEQUENCE [LARGE SCALE GENOMIC DNA]</scope>
    <source>
        <strain evidence="4">Cc1.17</strain>
    </source>
</reference>
<dbReference type="GO" id="GO:0005829">
    <property type="term" value="C:cytosol"/>
    <property type="evidence" value="ECO:0007669"/>
    <property type="project" value="TreeGrafter"/>
</dbReference>
<gene>
    <name evidence="3" type="ORF">CC117_21995</name>
</gene>
<dbReference type="InterPro" id="IPR012349">
    <property type="entry name" value="Split_barrel_FMN-bd"/>
</dbReference>
<evidence type="ECO:0000313" key="4">
    <source>
        <dbReference type="Proteomes" id="UP000179627"/>
    </source>
</evidence>
<dbReference type="OrthoDB" id="162914at2"/>
<dbReference type="Proteomes" id="UP000179627">
    <property type="component" value="Unassembled WGS sequence"/>
</dbReference>
<accession>A0A1S1QKT4</accession>
<dbReference type="InterPro" id="IPR052019">
    <property type="entry name" value="F420H2_bilvrd_red/Heme_oxyg"/>
</dbReference>
<dbReference type="PANTHER" id="PTHR35176">
    <property type="entry name" value="HEME OXYGENASE HI_0854-RELATED"/>
    <property type="match status" value="1"/>
</dbReference>
<dbReference type="AlphaFoldDB" id="A0A1S1QKT4"/>
<keyword evidence="4" id="KW-1185">Reference proteome</keyword>
<dbReference type="EMBL" id="MBLM01000128">
    <property type="protein sequence ID" value="OHV34297.1"/>
    <property type="molecule type" value="Genomic_DNA"/>
</dbReference>
<evidence type="ECO:0000259" key="2">
    <source>
        <dbReference type="Pfam" id="PF01243"/>
    </source>
</evidence>
<dbReference type="Pfam" id="PF01243">
    <property type="entry name" value="PNPOx_N"/>
    <property type="match status" value="1"/>
</dbReference>
<proteinExistence type="predicted"/>
<dbReference type="Gene3D" id="2.30.110.10">
    <property type="entry name" value="Electron Transport, Fmn-binding Protein, Chain A"/>
    <property type="match status" value="1"/>
</dbReference>
<dbReference type="GO" id="GO:0016627">
    <property type="term" value="F:oxidoreductase activity, acting on the CH-CH group of donors"/>
    <property type="evidence" value="ECO:0007669"/>
    <property type="project" value="TreeGrafter"/>
</dbReference>
<dbReference type="RefSeq" id="WP_071086478.1">
    <property type="nucleotide sequence ID" value="NZ_MBLM01000128.1"/>
</dbReference>
<protein>
    <submittedName>
        <fullName evidence="3">Pyridoxamine 5-phosphate oxidase</fullName>
    </submittedName>
</protein>
<dbReference type="InterPro" id="IPR011576">
    <property type="entry name" value="Pyridox_Oxase_N"/>
</dbReference>